<name>A0A2S1ZU33_VIBCL</name>
<reference evidence="1" key="1">
    <citation type="submission" date="2017-11" db="EMBL/GenBank/DDBJ databases">
        <title>Structure of vps and msh gene clusters in Vibrio cholerae strains with different ability of biofilm formation.</title>
        <authorList>
            <person name="Monakhova E.V."/>
            <person name="Pisanov R.V."/>
            <person name="Titova S.V."/>
        </authorList>
    </citation>
    <scope>NUCLEOTIDE SEQUENCE</scope>
    <source>
        <strain evidence="1">14863</strain>
    </source>
</reference>
<dbReference type="PROSITE" id="PS51257">
    <property type="entry name" value="PROKAR_LIPOPROTEIN"/>
    <property type="match status" value="1"/>
</dbReference>
<protein>
    <submittedName>
        <fullName evidence="1">Truncated MshL</fullName>
    </submittedName>
</protein>
<dbReference type="EMBL" id="MG551943">
    <property type="protein sequence ID" value="AWK28995.1"/>
    <property type="molecule type" value="Genomic_DNA"/>
</dbReference>
<accession>A0A2S1ZU33</accession>
<organism evidence="1">
    <name type="scientific">Vibrio cholerae</name>
    <dbReference type="NCBI Taxonomy" id="666"/>
    <lineage>
        <taxon>Bacteria</taxon>
        <taxon>Pseudomonadati</taxon>
        <taxon>Pseudomonadota</taxon>
        <taxon>Gammaproteobacteria</taxon>
        <taxon>Vibrionales</taxon>
        <taxon>Vibrionaceae</taxon>
        <taxon>Vibrio</taxon>
    </lineage>
</organism>
<sequence length="71" mass="7795">MRKIVLASVVTSLVGCSMGHRDPVEAKQALNQAINETNSRQIDQLPPSVEADLMPDMDTLTASEPKTLQRF</sequence>
<evidence type="ECO:0000313" key="1">
    <source>
        <dbReference type="EMBL" id="AWK28995.1"/>
    </source>
</evidence>
<gene>
    <name evidence="1" type="primary">mshL</name>
</gene>
<dbReference type="AlphaFoldDB" id="A0A2S1ZU33"/>
<proteinExistence type="predicted"/>